<gene>
    <name evidence="1" type="ORF">UC8_28430</name>
</gene>
<evidence type="ECO:0008006" key="3">
    <source>
        <dbReference type="Google" id="ProtNLM"/>
    </source>
</evidence>
<keyword evidence="2" id="KW-1185">Reference proteome</keyword>
<dbReference type="Proteomes" id="UP000325286">
    <property type="component" value="Chromosome"/>
</dbReference>
<accession>A0A5B9QTU7</accession>
<evidence type="ECO:0000313" key="2">
    <source>
        <dbReference type="Proteomes" id="UP000325286"/>
    </source>
</evidence>
<reference evidence="1 2" key="1">
    <citation type="submission" date="2019-08" db="EMBL/GenBank/DDBJ databases">
        <title>Deep-cultivation of Planctomycetes and their phenomic and genomic characterization uncovers novel biology.</title>
        <authorList>
            <person name="Wiegand S."/>
            <person name="Jogler M."/>
            <person name="Boedeker C."/>
            <person name="Pinto D."/>
            <person name="Vollmers J."/>
            <person name="Rivas-Marin E."/>
            <person name="Kohn T."/>
            <person name="Peeters S.H."/>
            <person name="Heuer A."/>
            <person name="Rast P."/>
            <person name="Oberbeckmann S."/>
            <person name="Bunk B."/>
            <person name="Jeske O."/>
            <person name="Meyerdierks A."/>
            <person name="Storesund J.E."/>
            <person name="Kallscheuer N."/>
            <person name="Luecker S."/>
            <person name="Lage O.M."/>
            <person name="Pohl T."/>
            <person name="Merkel B.J."/>
            <person name="Hornburger P."/>
            <person name="Mueller R.-W."/>
            <person name="Bruemmer F."/>
            <person name="Labrenz M."/>
            <person name="Spormann A.M."/>
            <person name="Op den Camp H."/>
            <person name="Overmann J."/>
            <person name="Amann R."/>
            <person name="Jetten M.S.M."/>
            <person name="Mascher T."/>
            <person name="Medema M.H."/>
            <person name="Devos D.P."/>
            <person name="Kaster A.-K."/>
            <person name="Ovreas L."/>
            <person name="Rohde M."/>
            <person name="Galperin M.Y."/>
            <person name="Jogler C."/>
        </authorList>
    </citation>
    <scope>NUCLEOTIDE SEQUENCE [LARGE SCALE GENOMIC DNA]</scope>
    <source>
        <strain evidence="1 2">UC8</strain>
    </source>
</reference>
<protein>
    <recommendedName>
        <fullName evidence="3">PEP-CTERM protein-sorting domain-containing protein</fullName>
    </recommendedName>
</protein>
<dbReference type="KEGG" id="rul:UC8_28430"/>
<dbReference type="RefSeq" id="WP_068132134.1">
    <property type="nucleotide sequence ID" value="NZ_CP042914.1"/>
</dbReference>
<name>A0A5B9QTU7_9BACT</name>
<dbReference type="EMBL" id="CP042914">
    <property type="protein sequence ID" value="QEG40825.1"/>
    <property type="molecule type" value="Genomic_DNA"/>
</dbReference>
<sequence length="257" mass="26845" precursor="true">MIEWKANTNPSNAATSGATTITFQRAHPLMFRSPPMKRTALLLLMLTMLTSPSASAALIFSFDQANYVVQPGATVETQIFLTQTNPDTVLTTDGLFTGGVRVFFNDTPPTDPATVGSLADIQPSAAFDDMLLGPDLSLDPGISAGFVDSVAGPFAPIFGNSILLGTLTFTAGSVPGEVTNLRATDFDPSTADLVSGWGMELDALTTDGFATITTSAITNSSVPEPSSAVIFGFAIACLAVLRFRKQCVCPAHARSVA</sequence>
<proteinExistence type="predicted"/>
<evidence type="ECO:0000313" key="1">
    <source>
        <dbReference type="EMBL" id="QEG40825.1"/>
    </source>
</evidence>
<dbReference type="OrthoDB" id="9923266at2"/>
<organism evidence="1 2">
    <name type="scientific">Roseimaritima ulvae</name>
    <dbReference type="NCBI Taxonomy" id="980254"/>
    <lineage>
        <taxon>Bacteria</taxon>
        <taxon>Pseudomonadati</taxon>
        <taxon>Planctomycetota</taxon>
        <taxon>Planctomycetia</taxon>
        <taxon>Pirellulales</taxon>
        <taxon>Pirellulaceae</taxon>
        <taxon>Roseimaritima</taxon>
    </lineage>
</organism>
<dbReference type="AlphaFoldDB" id="A0A5B9QTU7"/>